<dbReference type="FunFam" id="3.40.50.300:FF:001083">
    <property type="entry name" value="Chromosome transmission fidelity factor 18"/>
    <property type="match status" value="1"/>
</dbReference>
<feature type="compositionally biased region" description="Basic and acidic residues" evidence="9">
    <location>
        <begin position="867"/>
        <end position="880"/>
    </location>
</feature>
<evidence type="ECO:0000256" key="5">
    <source>
        <dbReference type="ARBA" id="ARBA00023125"/>
    </source>
</evidence>
<dbReference type="InterPro" id="IPR003593">
    <property type="entry name" value="AAA+_ATPase"/>
</dbReference>
<evidence type="ECO:0000256" key="4">
    <source>
        <dbReference type="ARBA" id="ARBA00022840"/>
    </source>
</evidence>
<keyword evidence="2" id="KW-0235">DNA replication</keyword>
<comment type="similarity">
    <text evidence="8">Belongs to the activator 1 small subunits family. CTF18 subfamily.</text>
</comment>
<keyword evidence="11" id="KW-1185">Reference proteome</keyword>
<name>A0A6S7HWH5_PARCT</name>
<keyword evidence="7" id="KW-0131">Cell cycle</keyword>
<dbReference type="AlphaFoldDB" id="A0A6S7HWH5"/>
<dbReference type="Pfam" id="PF00004">
    <property type="entry name" value="AAA"/>
    <property type="match status" value="1"/>
</dbReference>
<evidence type="ECO:0000256" key="8">
    <source>
        <dbReference type="ARBA" id="ARBA00043975"/>
    </source>
</evidence>
<dbReference type="PANTHER" id="PTHR46765:SF1">
    <property type="entry name" value="P-LOOP CONTAINING NUCLEOSIDE TRIPHOSPHATE HYDROLASES SUPERFAMILY PROTEIN"/>
    <property type="match status" value="1"/>
</dbReference>
<feature type="compositionally biased region" description="Polar residues" evidence="9">
    <location>
        <begin position="57"/>
        <end position="71"/>
    </location>
</feature>
<dbReference type="Gene3D" id="3.40.50.300">
    <property type="entry name" value="P-loop containing nucleotide triphosphate hydrolases"/>
    <property type="match status" value="1"/>
</dbReference>
<feature type="non-terminal residue" evidence="10">
    <location>
        <position position="1"/>
    </location>
</feature>
<dbReference type="Proteomes" id="UP001152795">
    <property type="component" value="Unassembled WGS sequence"/>
</dbReference>
<dbReference type="GO" id="GO:0003677">
    <property type="term" value="F:DNA binding"/>
    <property type="evidence" value="ECO:0007669"/>
    <property type="project" value="UniProtKB-KW"/>
</dbReference>
<dbReference type="PANTHER" id="PTHR46765">
    <property type="entry name" value="P-LOOP CONTAINING NUCLEOSIDE TRIPHOSPHATE HYDROLASES SUPERFAMILY PROTEIN"/>
    <property type="match status" value="1"/>
</dbReference>
<comment type="subcellular location">
    <subcellularLocation>
        <location evidence="1">Nucleus</location>
    </subcellularLocation>
</comment>
<organism evidence="10 11">
    <name type="scientific">Paramuricea clavata</name>
    <name type="common">Red gorgonian</name>
    <name type="synonym">Violescent sea-whip</name>
    <dbReference type="NCBI Taxonomy" id="317549"/>
    <lineage>
        <taxon>Eukaryota</taxon>
        <taxon>Metazoa</taxon>
        <taxon>Cnidaria</taxon>
        <taxon>Anthozoa</taxon>
        <taxon>Octocorallia</taxon>
        <taxon>Malacalcyonacea</taxon>
        <taxon>Plexauridae</taxon>
        <taxon>Paramuricea</taxon>
    </lineage>
</organism>
<evidence type="ECO:0000256" key="2">
    <source>
        <dbReference type="ARBA" id="ARBA00022705"/>
    </source>
</evidence>
<dbReference type="SMART" id="SM00382">
    <property type="entry name" value="AAA"/>
    <property type="match status" value="1"/>
</dbReference>
<feature type="compositionally biased region" description="Basic and acidic residues" evidence="9">
    <location>
        <begin position="834"/>
        <end position="852"/>
    </location>
</feature>
<dbReference type="OrthoDB" id="2195431at2759"/>
<keyword evidence="3" id="KW-0547">Nucleotide-binding</keyword>
<protein>
    <submittedName>
        <fullName evidence="10">Chromosome transmission fidelity 18 homolog</fullName>
    </submittedName>
</protein>
<gene>
    <name evidence="10" type="ORF">PACLA_8A058424</name>
</gene>
<keyword evidence="6" id="KW-0539">Nucleus</keyword>
<evidence type="ECO:0000313" key="11">
    <source>
        <dbReference type="Proteomes" id="UP001152795"/>
    </source>
</evidence>
<feature type="region of interest" description="Disordered" evidence="9">
    <location>
        <begin position="104"/>
        <end position="140"/>
    </location>
</feature>
<feature type="region of interest" description="Disordered" evidence="9">
    <location>
        <begin position="834"/>
        <end position="896"/>
    </location>
</feature>
<reference evidence="10" key="1">
    <citation type="submission" date="2020-04" db="EMBL/GenBank/DDBJ databases">
        <authorList>
            <person name="Alioto T."/>
            <person name="Alioto T."/>
            <person name="Gomez Garrido J."/>
        </authorList>
    </citation>
    <scope>NUCLEOTIDE SEQUENCE</scope>
    <source>
        <strain evidence="10">A484AB</strain>
    </source>
</reference>
<dbReference type="InterPro" id="IPR003959">
    <property type="entry name" value="ATPase_AAA_core"/>
</dbReference>
<evidence type="ECO:0000256" key="6">
    <source>
        <dbReference type="ARBA" id="ARBA00023242"/>
    </source>
</evidence>
<proteinExistence type="inferred from homology"/>
<dbReference type="CDD" id="cd00009">
    <property type="entry name" value="AAA"/>
    <property type="match status" value="1"/>
</dbReference>
<sequence>MEDWEALAYEDDFESRYADELELLNELDDDDTVKPSHPIHNGPRKSLVFPTPDKPGETNTEQPGYKSSVTQGFKRRIDEMYALLSDGEESDNDLLDNFENTELSSLSSNQAKRARISTSPELNTTTERHTSSSRDIRQTVNSSVPKTVVRTCQVLTRPPIGKESISLTGSDGGRRVYLHLNKDESLESNKIDKKKCFGSRRPVNLLGVPFSVIKETIYEQKRIKLLEESKRLTNSLNSALTEEVMENDDMTEQEVPQDTGASEKSLWVDKYSPRSYMELLSDDGINRNLLSWLKLWDGVVFGKEKVKKKKEKPEQKKEKKFGYKEEDDDWMELDATGRPVNKVALLCGPPGLGKTTLAHIVAQHAGYSVIEMNASDDRSVEVFRNKIESTTQMQSVLDSGKKPNCLIIDEIDGAPTPAINVLLSAIKKKDSEPGGQQKKKKQKKQGILSRPIICICNDPYVPALRLLRQQAFVLTFPATIPGRLAQRLMEVSKKELFQTDMTTLLALCEKTENDIRSCLNTLQFLRQKRQNLTVDYIQSATIGQKDTQKTLFSLWQAIFRLPRPKKKRFALLAKPLDDPAPMLAEFNIDDPTKHPDLTSSAARFYNMLHLASSNGQYKKLENGIFENYLNMKFKDAYLNQVVSATEWLQFTDLVSQCLLQQQSFVLMRYQPFLSVAFHMFFAAPSQPKLSYPSIGYENTLKETKTQNIVSSMLSDVSPQLRGNLDLRTITVELLPLLLNIVTPTLRPVNMQLFSPSEKQQMVDLINTMISYNLTYHQERNIEGQYSYTLDPKIEDVVKFPGLPQHKQLTYATKQLIAREIDLEKMRMMEKLILRNSSKNEEPNEIENKDKKPVQSAGQSSPVVLNLKPKEIKPRKEKVPQAKDFFGRPIVTKEHYG</sequence>
<dbReference type="InterPro" id="IPR047854">
    <property type="entry name" value="RFC_lid"/>
</dbReference>
<dbReference type="EMBL" id="CACRXK020006578">
    <property type="protein sequence ID" value="CAB4009806.1"/>
    <property type="molecule type" value="Genomic_DNA"/>
</dbReference>
<dbReference type="CDD" id="cd18140">
    <property type="entry name" value="HLD_clamp_RFC"/>
    <property type="match status" value="1"/>
</dbReference>
<evidence type="ECO:0000256" key="9">
    <source>
        <dbReference type="SAM" id="MobiDB-lite"/>
    </source>
</evidence>
<keyword evidence="5" id="KW-0238">DNA-binding</keyword>
<dbReference type="GO" id="GO:0005524">
    <property type="term" value="F:ATP binding"/>
    <property type="evidence" value="ECO:0007669"/>
    <property type="project" value="UniProtKB-KW"/>
</dbReference>
<dbReference type="InterPro" id="IPR053016">
    <property type="entry name" value="CTF18-RFC_complex"/>
</dbReference>
<keyword evidence="4" id="KW-0067">ATP-binding</keyword>
<dbReference type="GO" id="GO:0006260">
    <property type="term" value="P:DNA replication"/>
    <property type="evidence" value="ECO:0007669"/>
    <property type="project" value="UniProtKB-KW"/>
</dbReference>
<feature type="compositionally biased region" description="Basic and acidic residues" evidence="9">
    <location>
        <begin position="126"/>
        <end position="137"/>
    </location>
</feature>
<comment type="caution">
    <text evidence="10">The sequence shown here is derived from an EMBL/GenBank/DDBJ whole genome shotgun (WGS) entry which is preliminary data.</text>
</comment>
<dbReference type="Gene3D" id="1.10.8.60">
    <property type="match status" value="1"/>
</dbReference>
<dbReference type="GO" id="GO:0005634">
    <property type="term" value="C:nucleus"/>
    <property type="evidence" value="ECO:0007669"/>
    <property type="project" value="UniProtKB-SubCell"/>
</dbReference>
<evidence type="ECO:0000256" key="7">
    <source>
        <dbReference type="ARBA" id="ARBA00023306"/>
    </source>
</evidence>
<dbReference type="GO" id="GO:0016887">
    <property type="term" value="F:ATP hydrolysis activity"/>
    <property type="evidence" value="ECO:0007669"/>
    <property type="project" value="InterPro"/>
</dbReference>
<evidence type="ECO:0000256" key="3">
    <source>
        <dbReference type="ARBA" id="ARBA00022741"/>
    </source>
</evidence>
<dbReference type="InterPro" id="IPR027417">
    <property type="entry name" value="P-loop_NTPase"/>
</dbReference>
<accession>A0A6S7HWH5</accession>
<evidence type="ECO:0000313" key="10">
    <source>
        <dbReference type="EMBL" id="CAB4009806.1"/>
    </source>
</evidence>
<feature type="region of interest" description="Disordered" evidence="9">
    <location>
        <begin position="27"/>
        <end position="71"/>
    </location>
</feature>
<evidence type="ECO:0000256" key="1">
    <source>
        <dbReference type="ARBA" id="ARBA00004123"/>
    </source>
</evidence>
<feature type="compositionally biased region" description="Polar residues" evidence="9">
    <location>
        <begin position="104"/>
        <end position="125"/>
    </location>
</feature>
<dbReference type="SUPFAM" id="SSF52540">
    <property type="entry name" value="P-loop containing nucleoside triphosphate hydrolases"/>
    <property type="match status" value="1"/>
</dbReference>